<evidence type="ECO:0000259" key="1">
    <source>
        <dbReference type="Pfam" id="PF00534"/>
    </source>
</evidence>
<dbReference type="PANTHER" id="PTHR45947:SF3">
    <property type="entry name" value="SULFOQUINOVOSYL TRANSFERASE SQD2"/>
    <property type="match status" value="1"/>
</dbReference>
<gene>
    <name evidence="3" type="ORF">MW290_20895</name>
</gene>
<reference evidence="3" key="1">
    <citation type="submission" date="2022-05" db="EMBL/GenBank/DDBJ databases">
        <title>An RpoN-dependent PEP-CTERM gene is involved in floc formation of an Aquincola tertiaricarbonis strain.</title>
        <authorList>
            <person name="Qiu D."/>
            <person name="Xia M."/>
        </authorList>
    </citation>
    <scope>NUCLEOTIDE SEQUENCE</scope>
    <source>
        <strain evidence="3">RN12</strain>
    </source>
</reference>
<keyword evidence="3" id="KW-0808">Transferase</keyword>
<dbReference type="Proteomes" id="UP001056201">
    <property type="component" value="Chromosome 2"/>
</dbReference>
<proteinExistence type="predicted"/>
<sequence length="367" mass="40022">MKVLHVESGRHLYGGALQAVLLMRGLAQRGHENHLACRTGAAIGTAAAAHAAVHELPMKGDVDVFTWWRLRQLIRQVQPDMVHLHARFGTDVWGALAARSEGVPVVHSRRVDNRERRWVVRWKYPLYDKVVAISHGIRNVLLSEGVPPDQVVCVHSAVDTERYQPNAPRDSDRAWFDAQFGLQPGDLAVALIAQFIPRKGHRVLVDAMPAVLARHPNTKVIFLGQGPQEAPLKQLVAERGLQASVLFGGFRDDLHRVMPSLDLVVHPAATEGLGVSLLQAASCGVPIVATRAGGIPEIVQPGHTGELVTPGDAPALAAALIQLLGDAPLRERYGQAARQWVLDGFSTRSMVEGNLAVYREVLARRGR</sequence>
<dbReference type="Pfam" id="PF13439">
    <property type="entry name" value="Glyco_transf_4"/>
    <property type="match status" value="1"/>
</dbReference>
<dbReference type="SUPFAM" id="SSF53756">
    <property type="entry name" value="UDP-Glycosyltransferase/glycogen phosphorylase"/>
    <property type="match status" value="1"/>
</dbReference>
<dbReference type="EMBL" id="CP097636">
    <property type="protein sequence ID" value="URI11405.1"/>
    <property type="molecule type" value="Genomic_DNA"/>
</dbReference>
<name>A0ABY4SJ77_AQUTE</name>
<dbReference type="InterPro" id="IPR050194">
    <property type="entry name" value="Glycosyltransferase_grp1"/>
</dbReference>
<evidence type="ECO:0000259" key="2">
    <source>
        <dbReference type="Pfam" id="PF13439"/>
    </source>
</evidence>
<dbReference type="InterPro" id="IPR001296">
    <property type="entry name" value="Glyco_trans_1"/>
</dbReference>
<feature type="domain" description="Glycosyl transferase family 1" evidence="1">
    <location>
        <begin position="179"/>
        <end position="340"/>
    </location>
</feature>
<dbReference type="Gene3D" id="3.40.50.2000">
    <property type="entry name" value="Glycogen Phosphorylase B"/>
    <property type="match status" value="2"/>
</dbReference>
<dbReference type="RefSeq" id="WP_250199600.1">
    <property type="nucleotide sequence ID" value="NZ_CP097636.1"/>
</dbReference>
<evidence type="ECO:0000313" key="3">
    <source>
        <dbReference type="EMBL" id="URI11405.1"/>
    </source>
</evidence>
<dbReference type="EC" id="2.4.-.-" evidence="3"/>
<protein>
    <submittedName>
        <fullName evidence="3">Glycosyltransferase</fullName>
        <ecNumber evidence="3">2.4.-.-</ecNumber>
    </submittedName>
</protein>
<keyword evidence="4" id="KW-1185">Reference proteome</keyword>
<evidence type="ECO:0000313" key="4">
    <source>
        <dbReference type="Proteomes" id="UP001056201"/>
    </source>
</evidence>
<feature type="domain" description="Glycosyltransferase subfamily 4-like N-terminal" evidence="2">
    <location>
        <begin position="16"/>
        <end position="162"/>
    </location>
</feature>
<accession>A0ABY4SJ77</accession>
<keyword evidence="3" id="KW-0328">Glycosyltransferase</keyword>
<dbReference type="GO" id="GO:0016757">
    <property type="term" value="F:glycosyltransferase activity"/>
    <property type="evidence" value="ECO:0007669"/>
    <property type="project" value="UniProtKB-KW"/>
</dbReference>
<dbReference type="InterPro" id="IPR028098">
    <property type="entry name" value="Glyco_trans_4-like_N"/>
</dbReference>
<dbReference type="Pfam" id="PF00534">
    <property type="entry name" value="Glycos_transf_1"/>
    <property type="match status" value="1"/>
</dbReference>
<dbReference type="PANTHER" id="PTHR45947">
    <property type="entry name" value="SULFOQUINOVOSYL TRANSFERASE SQD2"/>
    <property type="match status" value="1"/>
</dbReference>
<organism evidence="3 4">
    <name type="scientific">Aquincola tertiaricarbonis</name>
    <dbReference type="NCBI Taxonomy" id="391953"/>
    <lineage>
        <taxon>Bacteria</taxon>
        <taxon>Pseudomonadati</taxon>
        <taxon>Pseudomonadota</taxon>
        <taxon>Betaproteobacteria</taxon>
        <taxon>Burkholderiales</taxon>
        <taxon>Sphaerotilaceae</taxon>
        <taxon>Aquincola</taxon>
    </lineage>
</organism>